<evidence type="ECO:0000256" key="4">
    <source>
        <dbReference type="SAM" id="Coils"/>
    </source>
</evidence>
<feature type="region of interest" description="Disordered" evidence="5">
    <location>
        <begin position="1"/>
        <end position="37"/>
    </location>
</feature>
<gene>
    <name evidence="7" type="ORF">KFL_003490075</name>
</gene>
<feature type="domain" description="Histidine kinase" evidence="6">
    <location>
        <begin position="595"/>
        <end position="676"/>
    </location>
</feature>
<dbReference type="SMART" id="SM00388">
    <property type="entry name" value="HisKA"/>
    <property type="match status" value="1"/>
</dbReference>
<dbReference type="InterPro" id="IPR005467">
    <property type="entry name" value="His_kinase_dom"/>
</dbReference>
<protein>
    <recommendedName>
        <fullName evidence="2">histidine kinase</fullName>
        <ecNumber evidence="2">2.7.13.3</ecNumber>
    </recommendedName>
</protein>
<keyword evidence="4" id="KW-0175">Coiled coil</keyword>
<dbReference type="PANTHER" id="PTHR43719">
    <property type="entry name" value="TWO-COMPONENT HISTIDINE KINASE"/>
    <property type="match status" value="1"/>
</dbReference>
<dbReference type="InterPro" id="IPR036097">
    <property type="entry name" value="HisK_dim/P_sf"/>
</dbReference>
<dbReference type="CDD" id="cd00082">
    <property type="entry name" value="HisKA"/>
    <property type="match status" value="1"/>
</dbReference>
<dbReference type="STRING" id="105231.A0A1Y1I8S8"/>
<sequence length="676" mass="77518">MPTSPEDRPRIRRTRSGPKEGTAPLSQGAVSPPGKMEDRVFREKSGNLFSMSDFITPAPDVEYQMVSSDYKYRGLTESLLNLDGDEDPSSGVSASEWRQFLSSEQERVMARLKQEQAVMDKVVRLQQQRLHHEKEEAQILLLQNVAERDLELEQIRERSESKVRMEEREQRDSMLQAFEMKLQEHVQRKREHVQRKRVEDAKFEQLQAAHTLALQQALKLQRNRDAFNKRLEQKEERHTREGQELVQWQERTISNAEMSVNMRLKSIPTEAKAILIKAHALEIEHMRVTHAKQGDQLRERQLVNQKQTAKSFEYEQKCVHDAMKLEAGHLAAVQKLQAEHELELMKLKHSLDSDMQQYTRTRRAAGFEMDAETVTRKQKRTAKKLRARFQKEIEVKRRAWNNQLEDDFVDFMSEFDPSVSTDPASTTTPSVSADGDMGRHPPEHGNGTEGYGEDSNSGSGTEEERKQRKELADKIEEEEGAKQTNSMMRIKMVVDSHKRVLSALRKEHADAMDALRRESIAGAKRLRDRMESELKGMRQSQAEDMARLLKLQEKSVEATQRAVTAELKTRAVTAELKTVKALERERGNLLEFLGFVCHELRNPLCAITGLTEMVLASQGSTNPVDCTGTILTQCVIMKRIVDDVLDLSKIEEGKVDLKVEPIDLPELLDSTVSAYR</sequence>
<dbReference type="EMBL" id="DF237298">
    <property type="protein sequence ID" value="GAQ87384.1"/>
    <property type="molecule type" value="Genomic_DNA"/>
</dbReference>
<dbReference type="InterPro" id="IPR050956">
    <property type="entry name" value="2C_system_His_kinase"/>
</dbReference>
<dbReference type="Proteomes" id="UP000054558">
    <property type="component" value="Unassembled WGS sequence"/>
</dbReference>
<dbReference type="PROSITE" id="PS50109">
    <property type="entry name" value="HIS_KIN"/>
    <property type="match status" value="1"/>
</dbReference>
<dbReference type="GO" id="GO:0000155">
    <property type="term" value="F:phosphorelay sensor kinase activity"/>
    <property type="evidence" value="ECO:0007669"/>
    <property type="project" value="InterPro"/>
</dbReference>
<dbReference type="OrthoDB" id="60033at2759"/>
<dbReference type="Pfam" id="PF00512">
    <property type="entry name" value="HisKA"/>
    <property type="match status" value="1"/>
</dbReference>
<evidence type="ECO:0000256" key="3">
    <source>
        <dbReference type="ARBA" id="ARBA00022553"/>
    </source>
</evidence>
<evidence type="ECO:0000256" key="2">
    <source>
        <dbReference type="ARBA" id="ARBA00012438"/>
    </source>
</evidence>
<accession>A0A1Y1I8S8</accession>
<evidence type="ECO:0000256" key="5">
    <source>
        <dbReference type="SAM" id="MobiDB-lite"/>
    </source>
</evidence>
<dbReference type="InterPro" id="IPR003661">
    <property type="entry name" value="HisK_dim/P_dom"/>
</dbReference>
<name>A0A1Y1I8S8_KLENI</name>
<dbReference type="Gene3D" id="1.10.287.130">
    <property type="match status" value="1"/>
</dbReference>
<keyword evidence="3" id="KW-0597">Phosphoprotein</keyword>
<feature type="coiled-coil region" evidence="4">
    <location>
        <begin position="217"/>
        <end position="251"/>
    </location>
</feature>
<keyword evidence="8" id="KW-1185">Reference proteome</keyword>
<feature type="region of interest" description="Disordered" evidence="5">
    <location>
        <begin position="417"/>
        <end position="484"/>
    </location>
</feature>
<dbReference type="SUPFAM" id="SSF47384">
    <property type="entry name" value="Homodimeric domain of signal transducing histidine kinase"/>
    <property type="match status" value="1"/>
</dbReference>
<feature type="compositionally biased region" description="Polar residues" evidence="5">
    <location>
        <begin position="418"/>
        <end position="431"/>
    </location>
</feature>
<proteinExistence type="predicted"/>
<organism evidence="7 8">
    <name type="scientific">Klebsormidium nitens</name>
    <name type="common">Green alga</name>
    <name type="synonym">Ulothrix nitens</name>
    <dbReference type="NCBI Taxonomy" id="105231"/>
    <lineage>
        <taxon>Eukaryota</taxon>
        <taxon>Viridiplantae</taxon>
        <taxon>Streptophyta</taxon>
        <taxon>Klebsormidiophyceae</taxon>
        <taxon>Klebsormidiales</taxon>
        <taxon>Klebsormidiaceae</taxon>
        <taxon>Klebsormidium</taxon>
    </lineage>
</organism>
<evidence type="ECO:0000256" key="1">
    <source>
        <dbReference type="ARBA" id="ARBA00000085"/>
    </source>
</evidence>
<evidence type="ECO:0000313" key="8">
    <source>
        <dbReference type="Proteomes" id="UP000054558"/>
    </source>
</evidence>
<dbReference type="EC" id="2.7.13.3" evidence="2"/>
<comment type="catalytic activity">
    <reaction evidence="1">
        <text>ATP + protein L-histidine = ADP + protein N-phospho-L-histidine.</text>
        <dbReference type="EC" id="2.7.13.3"/>
    </reaction>
</comment>
<dbReference type="AlphaFoldDB" id="A0A1Y1I8S8"/>
<evidence type="ECO:0000259" key="6">
    <source>
        <dbReference type="PROSITE" id="PS50109"/>
    </source>
</evidence>
<evidence type="ECO:0000313" key="7">
    <source>
        <dbReference type="EMBL" id="GAQ87384.1"/>
    </source>
</evidence>
<feature type="compositionally biased region" description="Basic and acidic residues" evidence="5">
    <location>
        <begin position="462"/>
        <end position="474"/>
    </location>
</feature>
<dbReference type="PANTHER" id="PTHR43719:SF28">
    <property type="entry name" value="PEROXIDE STRESS-ACTIVATED HISTIDINE KINASE MAK1-RELATED"/>
    <property type="match status" value="1"/>
</dbReference>
<reference evidence="7 8" key="1">
    <citation type="journal article" date="2014" name="Nat. Commun.">
        <title>Klebsormidium flaccidum genome reveals primary factors for plant terrestrial adaptation.</title>
        <authorList>
            <person name="Hori K."/>
            <person name="Maruyama F."/>
            <person name="Fujisawa T."/>
            <person name="Togashi T."/>
            <person name="Yamamoto N."/>
            <person name="Seo M."/>
            <person name="Sato S."/>
            <person name="Yamada T."/>
            <person name="Mori H."/>
            <person name="Tajima N."/>
            <person name="Moriyama T."/>
            <person name="Ikeuchi M."/>
            <person name="Watanabe M."/>
            <person name="Wada H."/>
            <person name="Kobayashi K."/>
            <person name="Saito M."/>
            <person name="Masuda T."/>
            <person name="Sasaki-Sekimoto Y."/>
            <person name="Mashiguchi K."/>
            <person name="Awai K."/>
            <person name="Shimojima M."/>
            <person name="Masuda S."/>
            <person name="Iwai M."/>
            <person name="Nobusawa T."/>
            <person name="Narise T."/>
            <person name="Kondo S."/>
            <person name="Saito H."/>
            <person name="Sato R."/>
            <person name="Murakawa M."/>
            <person name="Ihara Y."/>
            <person name="Oshima-Yamada Y."/>
            <person name="Ohtaka K."/>
            <person name="Satoh M."/>
            <person name="Sonobe K."/>
            <person name="Ishii M."/>
            <person name="Ohtani R."/>
            <person name="Kanamori-Sato M."/>
            <person name="Honoki R."/>
            <person name="Miyazaki D."/>
            <person name="Mochizuki H."/>
            <person name="Umetsu J."/>
            <person name="Higashi K."/>
            <person name="Shibata D."/>
            <person name="Kamiya Y."/>
            <person name="Sato N."/>
            <person name="Nakamura Y."/>
            <person name="Tabata S."/>
            <person name="Ida S."/>
            <person name="Kurokawa K."/>
            <person name="Ohta H."/>
        </authorList>
    </citation>
    <scope>NUCLEOTIDE SEQUENCE [LARGE SCALE GENOMIC DNA]</scope>
    <source>
        <strain evidence="7 8">NIES-2285</strain>
    </source>
</reference>